<gene>
    <name evidence="4" type="ORF">ZOSMA_1G01100</name>
</gene>
<dbReference type="SUPFAM" id="SSF57850">
    <property type="entry name" value="RING/U-box"/>
    <property type="match status" value="1"/>
</dbReference>
<organism evidence="4 5">
    <name type="scientific">Zostera marina</name>
    <name type="common">Eelgrass</name>
    <dbReference type="NCBI Taxonomy" id="29655"/>
    <lineage>
        <taxon>Eukaryota</taxon>
        <taxon>Viridiplantae</taxon>
        <taxon>Streptophyta</taxon>
        <taxon>Embryophyta</taxon>
        <taxon>Tracheophyta</taxon>
        <taxon>Spermatophyta</taxon>
        <taxon>Magnoliopsida</taxon>
        <taxon>Liliopsida</taxon>
        <taxon>Zosteraceae</taxon>
        <taxon>Zostera</taxon>
    </lineage>
</organism>
<keyword evidence="1" id="KW-0479">Metal-binding</keyword>
<dbReference type="GO" id="GO:0008270">
    <property type="term" value="F:zinc ion binding"/>
    <property type="evidence" value="ECO:0007669"/>
    <property type="project" value="UniProtKB-KW"/>
</dbReference>
<keyword evidence="5" id="KW-1185">Reference proteome</keyword>
<dbReference type="AlphaFoldDB" id="A0A0K9PPK5"/>
<dbReference type="SMART" id="SM00184">
    <property type="entry name" value="RING"/>
    <property type="match status" value="1"/>
</dbReference>
<dbReference type="Gene3D" id="3.30.40.10">
    <property type="entry name" value="Zinc/RING finger domain, C3HC4 (zinc finger)"/>
    <property type="match status" value="1"/>
</dbReference>
<dbReference type="PROSITE" id="PS50089">
    <property type="entry name" value="ZF_RING_2"/>
    <property type="match status" value="1"/>
</dbReference>
<evidence type="ECO:0000259" key="3">
    <source>
        <dbReference type="PROSITE" id="PS50089"/>
    </source>
</evidence>
<dbReference type="Proteomes" id="UP000036987">
    <property type="component" value="Unassembled WGS sequence"/>
</dbReference>
<evidence type="ECO:0000313" key="5">
    <source>
        <dbReference type="Proteomes" id="UP000036987"/>
    </source>
</evidence>
<reference evidence="5" key="1">
    <citation type="journal article" date="2016" name="Nature">
        <title>The genome of the seagrass Zostera marina reveals angiosperm adaptation to the sea.</title>
        <authorList>
            <person name="Olsen J.L."/>
            <person name="Rouze P."/>
            <person name="Verhelst B."/>
            <person name="Lin Y.-C."/>
            <person name="Bayer T."/>
            <person name="Collen J."/>
            <person name="Dattolo E."/>
            <person name="De Paoli E."/>
            <person name="Dittami S."/>
            <person name="Maumus F."/>
            <person name="Michel G."/>
            <person name="Kersting A."/>
            <person name="Lauritano C."/>
            <person name="Lohaus R."/>
            <person name="Toepel M."/>
            <person name="Tonon T."/>
            <person name="Vanneste K."/>
            <person name="Amirebrahimi M."/>
            <person name="Brakel J."/>
            <person name="Bostroem C."/>
            <person name="Chovatia M."/>
            <person name="Grimwood J."/>
            <person name="Jenkins J.W."/>
            <person name="Jueterbock A."/>
            <person name="Mraz A."/>
            <person name="Stam W.T."/>
            <person name="Tice H."/>
            <person name="Bornberg-Bauer E."/>
            <person name="Green P.J."/>
            <person name="Pearson G.A."/>
            <person name="Procaccini G."/>
            <person name="Duarte C.M."/>
            <person name="Schmutz J."/>
            <person name="Reusch T.B.H."/>
            <person name="Van de Peer Y."/>
        </authorList>
    </citation>
    <scope>NUCLEOTIDE SEQUENCE [LARGE SCALE GENOMIC DNA]</scope>
    <source>
        <strain evidence="5">cv. Finnish</strain>
    </source>
</reference>
<dbReference type="InterPro" id="IPR001841">
    <property type="entry name" value="Znf_RING"/>
</dbReference>
<dbReference type="CDD" id="cd16461">
    <property type="entry name" value="RING-H2_EL5-like"/>
    <property type="match status" value="1"/>
</dbReference>
<keyword evidence="2" id="KW-0812">Transmembrane</keyword>
<keyword evidence="2" id="KW-1133">Transmembrane helix</keyword>
<dbReference type="InterPro" id="IPR013083">
    <property type="entry name" value="Znf_RING/FYVE/PHD"/>
</dbReference>
<accession>A0A0K9PPK5</accession>
<evidence type="ECO:0000313" key="4">
    <source>
        <dbReference type="EMBL" id="KMZ70137.1"/>
    </source>
</evidence>
<keyword evidence="2" id="KW-0472">Membrane</keyword>
<feature type="domain" description="RING-type" evidence="3">
    <location>
        <begin position="116"/>
        <end position="158"/>
    </location>
</feature>
<evidence type="ECO:0000256" key="1">
    <source>
        <dbReference type="PROSITE-ProRule" id="PRU00175"/>
    </source>
</evidence>
<dbReference type="InterPro" id="IPR045899">
    <property type="entry name" value="ATL71-like"/>
</dbReference>
<evidence type="ECO:0000256" key="2">
    <source>
        <dbReference type="SAM" id="Phobius"/>
    </source>
</evidence>
<proteinExistence type="predicted"/>
<dbReference type="STRING" id="29655.A0A0K9PPK5"/>
<feature type="transmembrane region" description="Helical" evidence="2">
    <location>
        <begin position="21"/>
        <end position="45"/>
    </location>
</feature>
<dbReference type="Pfam" id="PF13639">
    <property type="entry name" value="zf-RING_2"/>
    <property type="match status" value="1"/>
</dbReference>
<dbReference type="EMBL" id="LFYR01000729">
    <property type="protein sequence ID" value="KMZ70137.1"/>
    <property type="molecule type" value="Genomic_DNA"/>
</dbReference>
<sequence length="176" mass="18970">MDGGSGNTSPATRYIDERIGGVGYGIGLSFGILSIITTIALASYFCTRNANQQPTSTSVTGTDTNSGNAGVVDVEMGLDEETIKSYPNILYHRLSTMKLSNDPIHCSISSTAASACSICLSDYDESDLIRILPDCKHLFHLLCVDPWLRLHPTCPVCRMSLISPPVKDVLRISDVV</sequence>
<dbReference type="PANTHER" id="PTHR46719:SF7">
    <property type="entry name" value="RING-H2 FINGER PROTEIN ATL71-RELATED"/>
    <property type="match status" value="1"/>
</dbReference>
<name>A0A0K9PPK5_ZOSMR</name>
<dbReference type="OrthoDB" id="8062037at2759"/>
<comment type="caution">
    <text evidence="4">The sequence shown here is derived from an EMBL/GenBank/DDBJ whole genome shotgun (WGS) entry which is preliminary data.</text>
</comment>
<dbReference type="PANTHER" id="PTHR46719">
    <property type="entry name" value="TRANSCRIPTION FACTOR C2H2 FAMILY-RELATED"/>
    <property type="match status" value="1"/>
</dbReference>
<keyword evidence="1" id="KW-0862">Zinc</keyword>
<keyword evidence="1" id="KW-0863">Zinc-finger</keyword>
<dbReference type="OMA" id="FCTRTPP"/>
<protein>
    <submittedName>
        <fullName evidence="4">E3 ubiquitin-protein ligase, ATL family</fullName>
    </submittedName>
</protein>